<evidence type="ECO:0000259" key="2">
    <source>
        <dbReference type="Pfam" id="PF03067"/>
    </source>
</evidence>
<dbReference type="EMBL" id="JBDJPC010000004">
    <property type="protein sequence ID" value="KAL1506375.1"/>
    <property type="molecule type" value="Genomic_DNA"/>
</dbReference>
<organism evidence="3 4">
    <name type="scientific">Hypothenemus hampei</name>
    <name type="common">Coffee berry borer</name>
    <dbReference type="NCBI Taxonomy" id="57062"/>
    <lineage>
        <taxon>Eukaryota</taxon>
        <taxon>Metazoa</taxon>
        <taxon>Ecdysozoa</taxon>
        <taxon>Arthropoda</taxon>
        <taxon>Hexapoda</taxon>
        <taxon>Insecta</taxon>
        <taxon>Pterygota</taxon>
        <taxon>Neoptera</taxon>
        <taxon>Endopterygota</taxon>
        <taxon>Coleoptera</taxon>
        <taxon>Polyphaga</taxon>
        <taxon>Cucujiformia</taxon>
        <taxon>Curculionidae</taxon>
        <taxon>Scolytinae</taxon>
        <taxon>Hypothenemus</taxon>
    </lineage>
</organism>
<feature type="signal peptide" evidence="1">
    <location>
        <begin position="1"/>
        <end position="21"/>
    </location>
</feature>
<comment type="caution">
    <text evidence="3">The sequence shown here is derived from an EMBL/GenBank/DDBJ whole genome shotgun (WGS) entry which is preliminary data.</text>
</comment>
<proteinExistence type="predicted"/>
<dbReference type="Proteomes" id="UP001566132">
    <property type="component" value="Unassembled WGS sequence"/>
</dbReference>
<evidence type="ECO:0000313" key="3">
    <source>
        <dbReference type="EMBL" id="KAL1506375.1"/>
    </source>
</evidence>
<reference evidence="3 4" key="1">
    <citation type="submission" date="2024-05" db="EMBL/GenBank/DDBJ databases">
        <title>Genetic variation in Jamaican populations of the coffee berry borer (Hypothenemus hampei).</title>
        <authorList>
            <person name="Errbii M."/>
            <person name="Myrie A."/>
        </authorList>
    </citation>
    <scope>NUCLEOTIDE SEQUENCE [LARGE SCALE GENOMIC DNA]</scope>
    <source>
        <strain evidence="3">JA-Hopewell-2020-01-JO</strain>
        <tissue evidence="3">Whole body</tissue>
    </source>
</reference>
<feature type="domain" description="Chitin-binding type-4" evidence="2">
    <location>
        <begin position="22"/>
        <end position="210"/>
    </location>
</feature>
<name>A0ABD1F1X8_HYPHA</name>
<evidence type="ECO:0000313" key="4">
    <source>
        <dbReference type="Proteomes" id="UP001566132"/>
    </source>
</evidence>
<dbReference type="InterPro" id="IPR004302">
    <property type="entry name" value="Cellulose/chitin-bd_N"/>
</dbReference>
<dbReference type="Pfam" id="PF03067">
    <property type="entry name" value="LPMO_10"/>
    <property type="match status" value="1"/>
</dbReference>
<accession>A0ABD1F1X8</accession>
<keyword evidence="1" id="KW-0732">Signal</keyword>
<dbReference type="AlphaFoldDB" id="A0ABD1F1X8"/>
<gene>
    <name evidence="3" type="ORF">ABEB36_005749</name>
</gene>
<feature type="chain" id="PRO_5044844594" description="Chitin-binding type-4 domain-containing protein" evidence="1">
    <location>
        <begin position="22"/>
        <end position="227"/>
    </location>
</feature>
<evidence type="ECO:0000256" key="1">
    <source>
        <dbReference type="SAM" id="SignalP"/>
    </source>
</evidence>
<sequence>MNALFGITLLIGSVLICQISSHGYMFTPINRASRWRLDVQNFSMPHCYEDNQFYCGGLTVQYSSNGGKCGVCGDDYRNPVPRSNENGGTYGNGVVVENYYQGSLIKVDIRLTANHLGNMSFQLCNLQDPDFPESEDCFQPLTFADGSYYQQVVTGQFNITTSVQLPEDVFCDRCVFRWHYVAGNNWGSCNDGTYAEGCGPQETFRSCADISILPVTNELKHNLLVDE</sequence>
<protein>
    <recommendedName>
        <fullName evidence="2">Chitin-binding type-4 domain-containing protein</fullName>
    </recommendedName>
</protein>
<keyword evidence="4" id="KW-1185">Reference proteome</keyword>